<dbReference type="Proteomes" id="UP000521199">
    <property type="component" value="Unassembled WGS sequence"/>
</dbReference>
<proteinExistence type="predicted"/>
<protein>
    <submittedName>
        <fullName evidence="1">Uncharacterized protein</fullName>
    </submittedName>
</protein>
<evidence type="ECO:0000313" key="2">
    <source>
        <dbReference type="Proteomes" id="UP000521199"/>
    </source>
</evidence>
<reference evidence="1 2" key="1">
    <citation type="submission" date="2020-08" db="EMBL/GenBank/DDBJ databases">
        <title>Genomic Encyclopedia of Type Strains, Phase IV (KMG-IV): sequencing the most valuable type-strain genomes for metagenomic binning, comparative biology and taxonomic classification.</title>
        <authorList>
            <person name="Goeker M."/>
        </authorList>
    </citation>
    <scope>NUCLEOTIDE SEQUENCE [LARGE SCALE GENOMIC DNA]</scope>
    <source>
        <strain evidence="1 2">DSM 24163</strain>
    </source>
</reference>
<accession>A0A7W8G1K6</accession>
<dbReference type="RefSeq" id="WP_183960273.1">
    <property type="nucleotide sequence ID" value="NZ_JACHHP010000002.1"/>
</dbReference>
<comment type="caution">
    <text evidence="1">The sequence shown here is derived from an EMBL/GenBank/DDBJ whole genome shotgun (WGS) entry which is preliminary data.</text>
</comment>
<evidence type="ECO:0000313" key="1">
    <source>
        <dbReference type="EMBL" id="MBB5207740.1"/>
    </source>
</evidence>
<organism evidence="1 2">
    <name type="scientific">Chiayiivirga flava</name>
    <dbReference type="NCBI Taxonomy" id="659595"/>
    <lineage>
        <taxon>Bacteria</taxon>
        <taxon>Pseudomonadati</taxon>
        <taxon>Pseudomonadota</taxon>
        <taxon>Gammaproteobacteria</taxon>
        <taxon>Lysobacterales</taxon>
        <taxon>Lysobacteraceae</taxon>
        <taxon>Chiayiivirga</taxon>
    </lineage>
</organism>
<sequence length="103" mass="11541">MQQHVQLLDAQHRTSLQVQVLFRHDRGVEPVTEMLNDCFRLPRNYLRCRSPNRIGDCDIHHIPEKSTVLPERGAAAPVAAAPPAKIPSSPHEFVSLVGAFTPR</sequence>
<gene>
    <name evidence="1" type="ORF">HNQ52_001269</name>
</gene>
<dbReference type="EMBL" id="JACHHP010000002">
    <property type="protein sequence ID" value="MBB5207740.1"/>
    <property type="molecule type" value="Genomic_DNA"/>
</dbReference>
<keyword evidence="2" id="KW-1185">Reference proteome</keyword>
<name>A0A7W8G1K6_9GAMM</name>
<dbReference type="AlphaFoldDB" id="A0A7W8G1K6"/>